<keyword evidence="18" id="KW-0175">Coiled coil</keyword>
<dbReference type="InterPro" id="IPR036890">
    <property type="entry name" value="HATPase_C_sf"/>
</dbReference>
<dbReference type="CDD" id="cd06225">
    <property type="entry name" value="HAMP"/>
    <property type="match status" value="1"/>
</dbReference>
<dbReference type="PANTHER" id="PTHR24421">
    <property type="entry name" value="NITRATE/NITRITE SENSOR PROTEIN NARX-RELATED"/>
    <property type="match status" value="1"/>
</dbReference>
<protein>
    <recommendedName>
        <fullName evidence="17">Sensor protein</fullName>
        <ecNumber evidence="17">2.7.13.3</ecNumber>
    </recommendedName>
</protein>
<evidence type="ECO:0000256" key="2">
    <source>
        <dbReference type="ARBA" id="ARBA00001966"/>
    </source>
</evidence>
<dbReference type="CDD" id="cd16917">
    <property type="entry name" value="HATPase_UhpB-NarQ-NarX-like"/>
    <property type="match status" value="1"/>
</dbReference>
<evidence type="ECO:0000256" key="18">
    <source>
        <dbReference type="SAM" id="Coils"/>
    </source>
</evidence>
<dbReference type="PIRSF" id="PIRSF003167">
    <property type="entry name" value="STHK_NarX/NarQ"/>
    <property type="match status" value="1"/>
</dbReference>
<feature type="domain" description="HAMP" evidence="21">
    <location>
        <begin position="195"/>
        <end position="248"/>
    </location>
</feature>
<keyword evidence="15" id="KW-0411">Iron-sulfur</keyword>
<keyword evidence="9" id="KW-0479">Metal-binding</keyword>
<evidence type="ECO:0000256" key="3">
    <source>
        <dbReference type="ARBA" id="ARBA00004370"/>
    </source>
</evidence>
<keyword evidence="11 17" id="KW-0418">Kinase</keyword>
<dbReference type="InterPro" id="IPR050482">
    <property type="entry name" value="Sensor_HK_TwoCompSys"/>
</dbReference>
<dbReference type="SMART" id="SM00387">
    <property type="entry name" value="HATPase_c"/>
    <property type="match status" value="1"/>
</dbReference>
<comment type="function">
    <text evidence="16">Member of the two-component regulatory system NreB/NreC involved in the control of dissimilatory nitrate/nitrite reduction in response to oxygen. NreB functions as a direct oxygen sensor histidine kinase which is autophosphorylated, in the absence of oxygen, probably at the conserved histidine residue, and transfers its phosphate group probably to a conserved aspartate residue of NreC. NreB/NreC activates the expression of the nitrate (narGHJI) and nitrite (nir) reductase operons, as well as the putative nitrate transporter gene narT.</text>
</comment>
<keyword evidence="7" id="KW-0597">Phosphoprotein</keyword>
<gene>
    <name evidence="22" type="ORF">A7P85_00175</name>
</gene>
<evidence type="ECO:0000256" key="5">
    <source>
        <dbReference type="ARBA" id="ARBA00022485"/>
    </source>
</evidence>
<evidence type="ECO:0000256" key="6">
    <source>
        <dbReference type="ARBA" id="ARBA00022490"/>
    </source>
</evidence>
<evidence type="ECO:0000259" key="21">
    <source>
        <dbReference type="PROSITE" id="PS50885"/>
    </source>
</evidence>
<dbReference type="Gene3D" id="1.20.5.1930">
    <property type="match status" value="1"/>
</dbReference>
<keyword evidence="17" id="KW-0997">Cell inner membrane</keyword>
<keyword evidence="17 19" id="KW-0472">Membrane</keyword>
<evidence type="ECO:0000256" key="7">
    <source>
        <dbReference type="ARBA" id="ARBA00022553"/>
    </source>
</evidence>
<comment type="cofactor">
    <cofactor evidence="2">
        <name>[4Fe-4S] cluster</name>
        <dbReference type="ChEBI" id="CHEBI:49883"/>
    </cofactor>
</comment>
<accession>A0A1A9RGN1</accession>
<keyword evidence="10 17" id="KW-0547">Nucleotide-binding</keyword>
<keyword evidence="12 17" id="KW-0067">ATP-binding</keyword>
<dbReference type="GO" id="GO:0046872">
    <property type="term" value="F:metal ion binding"/>
    <property type="evidence" value="ECO:0007669"/>
    <property type="project" value="UniProtKB-KW"/>
</dbReference>
<evidence type="ECO:0000256" key="4">
    <source>
        <dbReference type="ARBA" id="ARBA00004496"/>
    </source>
</evidence>
<dbReference type="SUPFAM" id="SSF158472">
    <property type="entry name" value="HAMP domain-like"/>
    <property type="match status" value="1"/>
</dbReference>
<keyword evidence="17" id="KW-1003">Cell membrane</keyword>
<evidence type="ECO:0000256" key="13">
    <source>
        <dbReference type="ARBA" id="ARBA00023004"/>
    </source>
</evidence>
<dbReference type="EC" id="2.7.13.3" evidence="17"/>
<keyword evidence="14 17" id="KW-0902">Two-component regulatory system</keyword>
<dbReference type="PROSITE" id="PS50885">
    <property type="entry name" value="HAMP"/>
    <property type="match status" value="1"/>
</dbReference>
<dbReference type="Gene3D" id="6.10.340.10">
    <property type="match status" value="1"/>
</dbReference>
<dbReference type="Pfam" id="PF07730">
    <property type="entry name" value="HisKA_3"/>
    <property type="match status" value="1"/>
</dbReference>
<evidence type="ECO:0000256" key="14">
    <source>
        <dbReference type="ARBA" id="ARBA00023012"/>
    </source>
</evidence>
<keyword evidence="6" id="KW-0963">Cytoplasm</keyword>
<dbReference type="GO" id="GO:0005524">
    <property type="term" value="F:ATP binding"/>
    <property type="evidence" value="ECO:0007669"/>
    <property type="project" value="UniProtKB-UniRule"/>
</dbReference>
<evidence type="ECO:0000256" key="12">
    <source>
        <dbReference type="ARBA" id="ARBA00022840"/>
    </source>
</evidence>
<proteinExistence type="predicted"/>
<dbReference type="AlphaFoldDB" id="A0A1A9RGN1"/>
<dbReference type="PANTHER" id="PTHR24421:SF10">
    <property type="entry name" value="NITRATE_NITRITE SENSOR PROTEIN NARQ"/>
    <property type="match status" value="1"/>
</dbReference>
<dbReference type="Pfam" id="PF02518">
    <property type="entry name" value="HATPase_c"/>
    <property type="match status" value="1"/>
</dbReference>
<dbReference type="InterPro" id="IPR004358">
    <property type="entry name" value="Sig_transdc_His_kin-like_C"/>
</dbReference>
<dbReference type="PROSITE" id="PS50109">
    <property type="entry name" value="HIS_KIN"/>
    <property type="match status" value="1"/>
</dbReference>
<evidence type="ECO:0000259" key="20">
    <source>
        <dbReference type="PROSITE" id="PS50109"/>
    </source>
</evidence>
<dbReference type="GO" id="GO:0005737">
    <property type="term" value="C:cytoplasm"/>
    <property type="evidence" value="ECO:0007669"/>
    <property type="project" value="UniProtKB-SubCell"/>
</dbReference>
<evidence type="ECO:0000256" key="10">
    <source>
        <dbReference type="ARBA" id="ARBA00022741"/>
    </source>
</evidence>
<keyword evidence="8 17" id="KW-0808">Transferase</keyword>
<keyword evidence="19" id="KW-1133">Transmembrane helix</keyword>
<evidence type="ECO:0000256" key="11">
    <source>
        <dbReference type="ARBA" id="ARBA00022777"/>
    </source>
</evidence>
<dbReference type="GO" id="GO:0051539">
    <property type="term" value="F:4 iron, 4 sulfur cluster binding"/>
    <property type="evidence" value="ECO:0007669"/>
    <property type="project" value="UniProtKB-KW"/>
</dbReference>
<dbReference type="SMART" id="SM00304">
    <property type="entry name" value="HAMP"/>
    <property type="match status" value="1"/>
</dbReference>
<keyword evidence="5" id="KW-0004">4Fe-4S</keyword>
<comment type="subcellular location">
    <subcellularLocation>
        <location evidence="17">Cell inner membrane</location>
    </subcellularLocation>
    <subcellularLocation>
        <location evidence="4">Cytoplasm</location>
    </subcellularLocation>
    <subcellularLocation>
        <location evidence="3">Membrane</location>
    </subcellularLocation>
</comment>
<evidence type="ECO:0000256" key="9">
    <source>
        <dbReference type="ARBA" id="ARBA00022723"/>
    </source>
</evidence>
<keyword evidence="13" id="KW-0408">Iron</keyword>
<dbReference type="Pfam" id="PF00672">
    <property type="entry name" value="HAMP"/>
    <property type="match status" value="1"/>
</dbReference>
<reference evidence="23" key="1">
    <citation type="submission" date="2016-05" db="EMBL/GenBank/DDBJ databases">
        <title>Draft genome of Corynebacterium afermentans subsp. afermentans LCDC 88199T.</title>
        <authorList>
            <person name="Bernier A.-M."/>
            <person name="Bernard K."/>
        </authorList>
    </citation>
    <scope>NUCLEOTIDE SEQUENCE [LARGE SCALE GENOMIC DNA]</scope>
    <source>
        <strain evidence="23">NML01-0328</strain>
    </source>
</reference>
<dbReference type="GO" id="GO:0000155">
    <property type="term" value="F:phosphorelay sensor kinase activity"/>
    <property type="evidence" value="ECO:0007669"/>
    <property type="project" value="UniProtKB-UniRule"/>
</dbReference>
<dbReference type="InterPro" id="IPR011712">
    <property type="entry name" value="Sig_transdc_His_kin_sub3_dim/P"/>
</dbReference>
<evidence type="ECO:0000256" key="8">
    <source>
        <dbReference type="ARBA" id="ARBA00022679"/>
    </source>
</evidence>
<evidence type="ECO:0000313" key="23">
    <source>
        <dbReference type="Proteomes" id="UP000078003"/>
    </source>
</evidence>
<evidence type="ECO:0000256" key="16">
    <source>
        <dbReference type="ARBA" id="ARBA00024827"/>
    </source>
</evidence>
<dbReference type="EMBL" id="LXSF01000001">
    <property type="protein sequence ID" value="OAM18142.1"/>
    <property type="molecule type" value="Genomic_DNA"/>
</dbReference>
<dbReference type="InterPro" id="IPR005467">
    <property type="entry name" value="His_kinase_dom"/>
</dbReference>
<sequence>MPKHIVSSETPLFSGSLPPQNALRRSLSARLLTAILLWAGGLLLFVSMTVVATWRLEERAGAIRQAGRLNDQVHRLTMAAVQNPGAPLPVQQVADTLKGLNSRQHAVCCTWWDEPASRQLEQVRRDTEAFLQTAAKPDTAALLEQAERLHTGIDTYARLLEEQNTRSIGWLRSGRIGLMLLILLSAAVSFRLLRQVVLRPLGTLYQAMNQITHGRLGTRIAGPNSGDEFEAVADGFNRMADNLQEMYAHLEDKVAEKTAALSRQKSEWEMLYYVTSYLHKQSFSSEVEQAFLERMLRLSHSGGGGIFWQAEKGFAAACAIGLPDGLAERLPHTHTAEQEEEAGNMVWMQGEEGDLVALVPIYALGGFQGWLALSKPTVPLLSAQNAGLMRLLCTQLGIARENAAMTLLKQQNAVLEERSRIARSLHDSLAQSLSFINMRFQMLSKNKLLPDDKSVRDNIEMIRDGIQYCYEDVRELLDHFRAKPQYGNFAETVRSVIERSRKQAGIPVVLHISGGDCLLNSEQQTQALFILQEALSNIRKHADAQQAEVLLENGDGFTIIVRDDGQGFDPENHAEAEPGQHIGLSVMHERAEKIGAEISIRSQPGSGTEVRLHIPGDFS</sequence>
<evidence type="ECO:0000256" key="17">
    <source>
        <dbReference type="PIRNR" id="PIRNR003167"/>
    </source>
</evidence>
<dbReference type="InterPro" id="IPR003660">
    <property type="entry name" value="HAMP_dom"/>
</dbReference>
<evidence type="ECO:0000256" key="15">
    <source>
        <dbReference type="ARBA" id="ARBA00023014"/>
    </source>
</evidence>
<dbReference type="GO" id="GO:0005886">
    <property type="term" value="C:plasma membrane"/>
    <property type="evidence" value="ECO:0007669"/>
    <property type="project" value="UniProtKB-SubCell"/>
</dbReference>
<evidence type="ECO:0000313" key="22">
    <source>
        <dbReference type="EMBL" id="OAM18142.1"/>
    </source>
</evidence>
<feature type="coiled-coil region" evidence="18">
    <location>
        <begin position="233"/>
        <end position="267"/>
    </location>
</feature>
<evidence type="ECO:0000256" key="19">
    <source>
        <dbReference type="SAM" id="Phobius"/>
    </source>
</evidence>
<comment type="caution">
    <text evidence="22">The sequence shown here is derived from an EMBL/GenBank/DDBJ whole genome shotgun (WGS) entry which is preliminary data.</text>
</comment>
<dbReference type="InterPro" id="IPR003594">
    <property type="entry name" value="HATPase_dom"/>
</dbReference>
<keyword evidence="19" id="KW-0812">Transmembrane</keyword>
<organism evidence="22 23">
    <name type="scientific">Eikenella corrodens</name>
    <dbReference type="NCBI Taxonomy" id="539"/>
    <lineage>
        <taxon>Bacteria</taxon>
        <taxon>Pseudomonadati</taxon>
        <taxon>Pseudomonadota</taxon>
        <taxon>Betaproteobacteria</taxon>
        <taxon>Neisseriales</taxon>
        <taxon>Neisseriaceae</taxon>
        <taxon>Eikenella</taxon>
    </lineage>
</organism>
<dbReference type="SUPFAM" id="SSF55874">
    <property type="entry name" value="ATPase domain of HSP90 chaperone/DNA topoisomerase II/histidine kinase"/>
    <property type="match status" value="1"/>
</dbReference>
<dbReference type="Gene3D" id="3.30.565.10">
    <property type="entry name" value="Histidine kinase-like ATPase, C-terminal domain"/>
    <property type="match status" value="1"/>
</dbReference>
<feature type="transmembrane region" description="Helical" evidence="19">
    <location>
        <begin position="176"/>
        <end position="193"/>
    </location>
</feature>
<comment type="catalytic activity">
    <reaction evidence="1 17">
        <text>ATP + protein L-histidine = ADP + protein N-phospho-L-histidine.</text>
        <dbReference type="EC" id="2.7.13.3"/>
    </reaction>
</comment>
<dbReference type="PRINTS" id="PR00344">
    <property type="entry name" value="BCTRLSENSOR"/>
</dbReference>
<dbReference type="GO" id="GO:0046983">
    <property type="term" value="F:protein dimerization activity"/>
    <property type="evidence" value="ECO:0007669"/>
    <property type="project" value="UniProtKB-UniRule"/>
</dbReference>
<dbReference type="Proteomes" id="UP000078003">
    <property type="component" value="Unassembled WGS sequence"/>
</dbReference>
<evidence type="ECO:0000256" key="1">
    <source>
        <dbReference type="ARBA" id="ARBA00000085"/>
    </source>
</evidence>
<feature type="transmembrane region" description="Helical" evidence="19">
    <location>
        <begin position="31"/>
        <end position="54"/>
    </location>
</feature>
<feature type="domain" description="Histidine kinase" evidence="20">
    <location>
        <begin position="424"/>
        <end position="618"/>
    </location>
</feature>
<dbReference type="RefSeq" id="WP_064103929.1">
    <property type="nucleotide sequence ID" value="NZ_LXSF01000001.1"/>
</dbReference>
<dbReference type="InterPro" id="IPR016380">
    <property type="entry name" value="Sig_transdc_His_kin_NarX/NarQ"/>
</dbReference>
<name>A0A1A9RGN1_EIKCO</name>